<organism evidence="2 3">
    <name type="scientific">Candidatus Desulfolinea nitratireducens</name>
    <dbReference type="NCBI Taxonomy" id="2841698"/>
    <lineage>
        <taxon>Bacteria</taxon>
        <taxon>Bacillati</taxon>
        <taxon>Chloroflexota</taxon>
        <taxon>Anaerolineae</taxon>
        <taxon>Anaerolineales</taxon>
        <taxon>Anaerolineales incertae sedis</taxon>
        <taxon>Candidatus Desulfolinea</taxon>
    </lineage>
</organism>
<dbReference type="Proteomes" id="UP000614469">
    <property type="component" value="Unassembled WGS sequence"/>
</dbReference>
<gene>
    <name evidence="2" type="ORF">H8E29_02915</name>
</gene>
<reference evidence="2 3" key="1">
    <citation type="submission" date="2020-08" db="EMBL/GenBank/DDBJ databases">
        <title>Bridging the membrane lipid divide: bacteria of the FCB group superphylum have the potential to synthesize archaeal ether lipids.</title>
        <authorList>
            <person name="Villanueva L."/>
            <person name="Von Meijenfeldt F.A.B."/>
            <person name="Westbye A.B."/>
            <person name="Yadav S."/>
            <person name="Hopmans E.C."/>
            <person name="Dutilh B.E."/>
            <person name="Sinninghe Damste J.S."/>
        </authorList>
    </citation>
    <scope>NUCLEOTIDE SEQUENCE [LARGE SCALE GENOMIC DNA]</scope>
    <source>
        <strain evidence="2">NIOZ-UU36</strain>
    </source>
</reference>
<protein>
    <recommendedName>
        <fullName evidence="4">DUF4282 domain-containing protein</fullName>
    </recommendedName>
</protein>
<dbReference type="EMBL" id="JACNJN010000053">
    <property type="protein sequence ID" value="MBC8334192.1"/>
    <property type="molecule type" value="Genomic_DNA"/>
</dbReference>
<evidence type="ECO:0000313" key="2">
    <source>
        <dbReference type="EMBL" id="MBC8334192.1"/>
    </source>
</evidence>
<name>A0A8J6NHI7_9CHLR</name>
<feature type="transmembrane region" description="Helical" evidence="1">
    <location>
        <begin position="63"/>
        <end position="84"/>
    </location>
</feature>
<evidence type="ECO:0008006" key="4">
    <source>
        <dbReference type="Google" id="ProtNLM"/>
    </source>
</evidence>
<dbReference type="AlphaFoldDB" id="A0A8J6NHI7"/>
<evidence type="ECO:0000256" key="1">
    <source>
        <dbReference type="SAM" id="Phobius"/>
    </source>
</evidence>
<proteinExistence type="predicted"/>
<accession>A0A8J6NHI7</accession>
<feature type="transmembrane region" description="Helical" evidence="1">
    <location>
        <begin position="20"/>
        <end position="42"/>
    </location>
</feature>
<comment type="caution">
    <text evidence="2">The sequence shown here is derived from an EMBL/GenBank/DDBJ whole genome shotgun (WGS) entry which is preliminary data.</text>
</comment>
<keyword evidence="1" id="KW-0812">Transmembrane</keyword>
<sequence length="107" mass="11836">MSENEVTTFHNENAIFRIAMWSNIVAWAALVLSLVLFGNTMYSIIKNWAQVSQSLPAGFFEKIAAFGGIFLDPLVGGVFVFLALRGLSQGLYLAMDFYMGDDEGEND</sequence>
<keyword evidence="1" id="KW-0472">Membrane</keyword>
<evidence type="ECO:0000313" key="3">
    <source>
        <dbReference type="Proteomes" id="UP000614469"/>
    </source>
</evidence>
<keyword evidence="1" id="KW-1133">Transmembrane helix</keyword>